<dbReference type="InterPro" id="IPR000387">
    <property type="entry name" value="Tyr_Pase_dom"/>
</dbReference>
<proteinExistence type="inferred from homology"/>
<evidence type="ECO:0000259" key="2">
    <source>
        <dbReference type="PROSITE" id="PS50054"/>
    </source>
</evidence>
<protein>
    <recommendedName>
        <fullName evidence="6">Protein-tyrosine-phosphatase</fullName>
    </recommendedName>
</protein>
<dbReference type="CDD" id="cd14498">
    <property type="entry name" value="DSP"/>
    <property type="match status" value="1"/>
</dbReference>
<dbReference type="InterPro" id="IPR020422">
    <property type="entry name" value="TYR_PHOSPHATASE_DUAL_dom"/>
</dbReference>
<keyword evidence="5" id="KW-1185">Reference proteome</keyword>
<dbReference type="EMBL" id="JADGKB010000025">
    <property type="protein sequence ID" value="KAJ3258622.1"/>
    <property type="molecule type" value="Genomic_DNA"/>
</dbReference>
<dbReference type="Pfam" id="PF00782">
    <property type="entry name" value="DSPc"/>
    <property type="match status" value="1"/>
</dbReference>
<dbReference type="Proteomes" id="UP001210925">
    <property type="component" value="Unassembled WGS sequence"/>
</dbReference>
<dbReference type="InterPro" id="IPR000340">
    <property type="entry name" value="Dual-sp_phosphatase_cat-dom"/>
</dbReference>
<dbReference type="GO" id="GO:0062026">
    <property type="term" value="P:negative regulation of SCF-dependent proteasomal ubiquitin-dependent catabolic process"/>
    <property type="evidence" value="ECO:0007669"/>
    <property type="project" value="TreeGrafter"/>
</dbReference>
<dbReference type="GO" id="GO:0005737">
    <property type="term" value="C:cytoplasm"/>
    <property type="evidence" value="ECO:0007669"/>
    <property type="project" value="TreeGrafter"/>
</dbReference>
<dbReference type="PROSITE" id="PS50056">
    <property type="entry name" value="TYR_PHOSPHATASE_2"/>
    <property type="match status" value="1"/>
</dbReference>
<dbReference type="AlphaFoldDB" id="A0AAD5UIQ8"/>
<dbReference type="GO" id="GO:1990444">
    <property type="term" value="F:F-box domain binding"/>
    <property type="evidence" value="ECO:0007669"/>
    <property type="project" value="TreeGrafter"/>
</dbReference>
<feature type="domain" description="Tyrosine-protein phosphatase" evidence="2">
    <location>
        <begin position="1"/>
        <end position="81"/>
    </location>
</feature>
<dbReference type="GO" id="GO:0070372">
    <property type="term" value="P:regulation of ERK1 and ERK2 cascade"/>
    <property type="evidence" value="ECO:0007669"/>
    <property type="project" value="TreeGrafter"/>
</dbReference>
<comment type="similarity">
    <text evidence="1">Belongs to the protein-tyrosine phosphatase family. Non-receptor class subfamily.</text>
</comment>
<dbReference type="GO" id="GO:0140096">
    <property type="term" value="F:catalytic activity, acting on a protein"/>
    <property type="evidence" value="ECO:0007669"/>
    <property type="project" value="UniProtKB-ARBA"/>
</dbReference>
<feature type="domain" description="Tyrosine specific protein phosphatases" evidence="3">
    <location>
        <begin position="2"/>
        <end position="59"/>
    </location>
</feature>
<evidence type="ECO:0000313" key="4">
    <source>
        <dbReference type="EMBL" id="KAJ3258622.1"/>
    </source>
</evidence>
<dbReference type="InterPro" id="IPR052449">
    <property type="entry name" value="STYX-Interacting_Phosphatase"/>
</dbReference>
<name>A0AAD5UIQ8_9FUNG</name>
<gene>
    <name evidence="4" type="ORF">HK103_003410</name>
</gene>
<dbReference type="SMART" id="SM00195">
    <property type="entry name" value="DSPc"/>
    <property type="match status" value="1"/>
</dbReference>
<accession>A0AAD5UIQ8</accession>
<evidence type="ECO:0008006" key="6">
    <source>
        <dbReference type="Google" id="ProtNLM"/>
    </source>
</evidence>
<comment type="caution">
    <text evidence="4">The sequence shown here is derived from an EMBL/GenBank/DDBJ whole genome shotgun (WGS) entry which is preliminary data.</text>
</comment>
<evidence type="ECO:0000313" key="5">
    <source>
        <dbReference type="Proteomes" id="UP001210925"/>
    </source>
</evidence>
<evidence type="ECO:0000259" key="3">
    <source>
        <dbReference type="PROSITE" id="PS50056"/>
    </source>
</evidence>
<dbReference type="PANTHER" id="PTHR46588:SF1">
    <property type="entry name" value="SERINE_THREONINE_TYROSINE-INTERACTING PROTEIN"/>
    <property type="match status" value="1"/>
</dbReference>
<dbReference type="InterPro" id="IPR029021">
    <property type="entry name" value="Prot-tyrosine_phosphatase-like"/>
</dbReference>
<dbReference type="GO" id="GO:0005654">
    <property type="term" value="C:nucleoplasm"/>
    <property type="evidence" value="ECO:0007669"/>
    <property type="project" value="TreeGrafter"/>
</dbReference>
<evidence type="ECO:0000256" key="1">
    <source>
        <dbReference type="ARBA" id="ARBA00009649"/>
    </source>
</evidence>
<dbReference type="Gene3D" id="3.90.190.10">
    <property type="entry name" value="Protein tyrosine phosphatase superfamily"/>
    <property type="match status" value="1"/>
</dbReference>
<dbReference type="SUPFAM" id="SSF52799">
    <property type="entry name" value="(Phosphotyrosine protein) phosphatases II"/>
    <property type="match status" value="1"/>
</dbReference>
<dbReference type="PROSITE" id="PS50054">
    <property type="entry name" value="TYR_PHOSPHATASE_DUAL"/>
    <property type="match status" value="1"/>
</dbReference>
<sequence>MSLFYDCSLKINEIVNQGGRVLVHCLGGISRAPAFVIAYLMDLRNIDYEEAFALVQDVRYCINPIENFKVQLREYQYVVRARSQNQIGIQREKRALDEEERFQSNVLYINLE</sequence>
<organism evidence="4 5">
    <name type="scientific">Boothiomyces macroporosus</name>
    <dbReference type="NCBI Taxonomy" id="261099"/>
    <lineage>
        <taxon>Eukaryota</taxon>
        <taxon>Fungi</taxon>
        <taxon>Fungi incertae sedis</taxon>
        <taxon>Chytridiomycota</taxon>
        <taxon>Chytridiomycota incertae sedis</taxon>
        <taxon>Chytridiomycetes</taxon>
        <taxon>Rhizophydiales</taxon>
        <taxon>Terramycetaceae</taxon>
        <taxon>Boothiomyces</taxon>
    </lineage>
</organism>
<reference evidence="4" key="1">
    <citation type="submission" date="2020-05" db="EMBL/GenBank/DDBJ databases">
        <title>Phylogenomic resolution of chytrid fungi.</title>
        <authorList>
            <person name="Stajich J.E."/>
            <person name="Amses K."/>
            <person name="Simmons R."/>
            <person name="Seto K."/>
            <person name="Myers J."/>
            <person name="Bonds A."/>
            <person name="Quandt C.A."/>
            <person name="Barry K."/>
            <person name="Liu P."/>
            <person name="Grigoriev I."/>
            <person name="Longcore J.E."/>
            <person name="James T.Y."/>
        </authorList>
    </citation>
    <scope>NUCLEOTIDE SEQUENCE</scope>
    <source>
        <strain evidence="4">PLAUS21</strain>
    </source>
</reference>
<dbReference type="PANTHER" id="PTHR46588">
    <property type="entry name" value="SERINE/THREONINE/TYROSINE-INTERACTING PROTEIN"/>
    <property type="match status" value="1"/>
</dbReference>